<dbReference type="GO" id="GO:0008757">
    <property type="term" value="F:S-adenosylmethionine-dependent methyltransferase activity"/>
    <property type="evidence" value="ECO:0007669"/>
    <property type="project" value="InterPro"/>
</dbReference>
<dbReference type="SUPFAM" id="SSF47757">
    <property type="entry name" value="Chemotaxis receptor methyltransferase CheR, N-terminal domain"/>
    <property type="match status" value="1"/>
</dbReference>
<evidence type="ECO:0000259" key="1">
    <source>
        <dbReference type="PROSITE" id="PS50123"/>
    </source>
</evidence>
<proteinExistence type="predicted"/>
<sequence length="274" mass="32252">MVELDIVKNDDMEMLLKDISHLYGYDFTQYSKASLKRRLNRICMLDKFTSFAELRYRLIHDSTYLSRFIEEITVNVTEMFRDPHFYATLRHHILPILGTYPFIRIWVAGCSTGEEAYSLAILLKETNLFDKTLIYATDINPSVLEKASKGIFPLNHMKQYSRNYILSGGKNDFSSYYVSMYDVAKFHSNLSSRMIFSTHNLVSDSSFNEFQLILCRNVLIYFDKDLQNKVFKLFDDSLQPLGFLALGAKETLRFSNVEHHYKQWNEDRIWKKIS</sequence>
<dbReference type="InterPro" id="IPR029063">
    <property type="entry name" value="SAM-dependent_MTases_sf"/>
</dbReference>
<evidence type="ECO:0000313" key="3">
    <source>
        <dbReference type="Proteomes" id="UP000292855"/>
    </source>
</evidence>
<dbReference type="Pfam" id="PF01739">
    <property type="entry name" value="CheR"/>
    <property type="match status" value="1"/>
</dbReference>
<dbReference type="SUPFAM" id="SSF53335">
    <property type="entry name" value="S-adenosyl-L-methionine-dependent methyltransferases"/>
    <property type="match status" value="1"/>
</dbReference>
<dbReference type="Pfam" id="PF03705">
    <property type="entry name" value="CheR_N"/>
    <property type="match status" value="1"/>
</dbReference>
<dbReference type="OrthoDB" id="9816309at2"/>
<feature type="domain" description="CheR-type methyltransferase" evidence="1">
    <location>
        <begin position="1"/>
        <end position="252"/>
    </location>
</feature>
<dbReference type="PANTHER" id="PTHR24422:SF8">
    <property type="entry name" value="CHEMOTAXIS PROTEIN"/>
    <property type="match status" value="1"/>
</dbReference>
<dbReference type="InterPro" id="IPR050903">
    <property type="entry name" value="Bact_Chemotaxis_MeTrfase"/>
</dbReference>
<gene>
    <name evidence="2" type="ORF">EWE74_17395</name>
</gene>
<dbReference type="PANTHER" id="PTHR24422">
    <property type="entry name" value="CHEMOTAXIS PROTEIN METHYLTRANSFERASE"/>
    <property type="match status" value="1"/>
</dbReference>
<comment type="caution">
    <text evidence="2">The sequence shown here is derived from an EMBL/GenBank/DDBJ whole genome shotgun (WGS) entry which is preliminary data.</text>
</comment>
<keyword evidence="2" id="KW-0808">Transferase</keyword>
<dbReference type="AlphaFoldDB" id="A0A4Q6XPN7"/>
<accession>A0A4Q6XPN7</accession>
<dbReference type="SMART" id="SM00138">
    <property type="entry name" value="MeTrc"/>
    <property type="match status" value="1"/>
</dbReference>
<keyword evidence="3" id="KW-1185">Reference proteome</keyword>
<protein>
    <submittedName>
        <fullName evidence="2">Protein-glutamate O-methyltransferase CheR</fullName>
    </submittedName>
</protein>
<dbReference type="InterPro" id="IPR000780">
    <property type="entry name" value="CheR_MeTrfase"/>
</dbReference>
<dbReference type="PROSITE" id="PS50123">
    <property type="entry name" value="CHER"/>
    <property type="match status" value="1"/>
</dbReference>
<keyword evidence="2" id="KW-0489">Methyltransferase</keyword>
<dbReference type="EMBL" id="SGIT01000004">
    <property type="protein sequence ID" value="RZF58387.1"/>
    <property type="molecule type" value="Genomic_DNA"/>
</dbReference>
<organism evidence="2 3">
    <name type="scientific">Sphingobacterium corticibacterium</name>
    <dbReference type="NCBI Taxonomy" id="2484746"/>
    <lineage>
        <taxon>Bacteria</taxon>
        <taxon>Pseudomonadati</taxon>
        <taxon>Bacteroidota</taxon>
        <taxon>Sphingobacteriia</taxon>
        <taxon>Sphingobacteriales</taxon>
        <taxon>Sphingobacteriaceae</taxon>
        <taxon>Sphingobacterium</taxon>
    </lineage>
</organism>
<dbReference type="PRINTS" id="PR00996">
    <property type="entry name" value="CHERMTFRASE"/>
</dbReference>
<evidence type="ECO:0000313" key="2">
    <source>
        <dbReference type="EMBL" id="RZF58387.1"/>
    </source>
</evidence>
<dbReference type="InterPro" id="IPR022642">
    <property type="entry name" value="CheR_C"/>
</dbReference>
<name>A0A4Q6XPN7_9SPHI</name>
<dbReference type="RefSeq" id="WP_130142937.1">
    <property type="nucleotide sequence ID" value="NZ_SGIT01000004.1"/>
</dbReference>
<dbReference type="Proteomes" id="UP000292855">
    <property type="component" value="Unassembled WGS sequence"/>
</dbReference>
<dbReference type="Gene3D" id="3.40.50.150">
    <property type="entry name" value="Vaccinia Virus protein VP39"/>
    <property type="match status" value="1"/>
</dbReference>
<dbReference type="GO" id="GO:0032259">
    <property type="term" value="P:methylation"/>
    <property type="evidence" value="ECO:0007669"/>
    <property type="project" value="UniProtKB-KW"/>
</dbReference>
<reference evidence="2 3" key="1">
    <citation type="submission" date="2019-02" db="EMBL/GenBank/DDBJ databases">
        <authorList>
            <person name="Li Y."/>
        </authorList>
    </citation>
    <scope>NUCLEOTIDE SEQUENCE [LARGE SCALE GENOMIC DNA]</scope>
    <source>
        <strain evidence="2 3">30C10-4-7</strain>
    </source>
</reference>
<dbReference type="InterPro" id="IPR022641">
    <property type="entry name" value="CheR_N"/>
</dbReference>